<dbReference type="AlphaFoldDB" id="A0A3N0XYU1"/>
<accession>A0A3N0XYU1</accession>
<protein>
    <submittedName>
        <fullName evidence="1">Uncharacterized protein</fullName>
    </submittedName>
</protein>
<organism evidence="1 2">
    <name type="scientific">Anabarilius grahami</name>
    <name type="common">Kanglang fish</name>
    <name type="synonym">Barilius grahami</name>
    <dbReference type="NCBI Taxonomy" id="495550"/>
    <lineage>
        <taxon>Eukaryota</taxon>
        <taxon>Metazoa</taxon>
        <taxon>Chordata</taxon>
        <taxon>Craniata</taxon>
        <taxon>Vertebrata</taxon>
        <taxon>Euteleostomi</taxon>
        <taxon>Actinopterygii</taxon>
        <taxon>Neopterygii</taxon>
        <taxon>Teleostei</taxon>
        <taxon>Ostariophysi</taxon>
        <taxon>Cypriniformes</taxon>
        <taxon>Xenocyprididae</taxon>
        <taxon>Xenocypridinae</taxon>
        <taxon>Xenocypridinae incertae sedis</taxon>
        <taxon>Anabarilius</taxon>
    </lineage>
</organism>
<proteinExistence type="predicted"/>
<sequence>MSCSFAQALIYSGGRIFQTLVTENKQRGFVVPENCQRETTEVFGGIVHPFFCVIRALNPVPKPVLKFASPQQFSMQKVLSVSS</sequence>
<comment type="caution">
    <text evidence="1">The sequence shown here is derived from an EMBL/GenBank/DDBJ whole genome shotgun (WGS) entry which is preliminary data.</text>
</comment>
<keyword evidence="2" id="KW-1185">Reference proteome</keyword>
<dbReference type="Proteomes" id="UP000281406">
    <property type="component" value="Unassembled WGS sequence"/>
</dbReference>
<name>A0A3N0XYU1_ANAGA</name>
<gene>
    <name evidence="1" type="ORF">DPX16_4124</name>
</gene>
<evidence type="ECO:0000313" key="2">
    <source>
        <dbReference type="Proteomes" id="UP000281406"/>
    </source>
</evidence>
<evidence type="ECO:0000313" key="1">
    <source>
        <dbReference type="EMBL" id="ROK31173.1"/>
    </source>
</evidence>
<dbReference type="EMBL" id="RJVU01057277">
    <property type="protein sequence ID" value="ROK31173.1"/>
    <property type="molecule type" value="Genomic_DNA"/>
</dbReference>
<reference evidence="1 2" key="1">
    <citation type="submission" date="2018-10" db="EMBL/GenBank/DDBJ databases">
        <title>Genome assembly for a Yunnan-Guizhou Plateau 3E fish, Anabarilius grahami (Regan), and its evolutionary and genetic applications.</title>
        <authorList>
            <person name="Jiang W."/>
        </authorList>
    </citation>
    <scope>NUCLEOTIDE SEQUENCE [LARGE SCALE GENOMIC DNA]</scope>
    <source>
        <strain evidence="1">AG-KIZ</strain>
        <tissue evidence="1">Muscle</tissue>
    </source>
</reference>